<dbReference type="InterPro" id="IPR003959">
    <property type="entry name" value="ATPase_AAA_core"/>
</dbReference>
<comment type="catalytic activity">
    <reaction evidence="11">
        <text>ATP + H2O = ADP + phosphate + H(+)</text>
        <dbReference type="Rhea" id="RHEA:13065"/>
        <dbReference type="ChEBI" id="CHEBI:15377"/>
        <dbReference type="ChEBI" id="CHEBI:15378"/>
        <dbReference type="ChEBI" id="CHEBI:30616"/>
        <dbReference type="ChEBI" id="CHEBI:43474"/>
        <dbReference type="ChEBI" id="CHEBI:456216"/>
    </reaction>
    <physiologicalReaction direction="left-to-right" evidence="11">
        <dbReference type="Rhea" id="RHEA:13066"/>
    </physiologicalReaction>
</comment>
<dbReference type="GO" id="GO:0016887">
    <property type="term" value="F:ATP hydrolysis activity"/>
    <property type="evidence" value="ECO:0007669"/>
    <property type="project" value="InterPro"/>
</dbReference>
<evidence type="ECO:0000259" key="14">
    <source>
        <dbReference type="SMART" id="SM01024"/>
    </source>
</evidence>
<evidence type="ECO:0000259" key="13">
    <source>
        <dbReference type="SMART" id="SM00382"/>
    </source>
</evidence>
<dbReference type="Pfam" id="PF00004">
    <property type="entry name" value="AAA"/>
    <property type="match status" value="1"/>
</dbReference>
<name>A0A9W7GK92_9STRA</name>
<feature type="domain" description="AAA+ ATPase" evidence="13">
    <location>
        <begin position="249"/>
        <end position="380"/>
    </location>
</feature>
<dbReference type="GO" id="GO:0005524">
    <property type="term" value="F:ATP binding"/>
    <property type="evidence" value="ECO:0007669"/>
    <property type="project" value="UniProtKB-KW"/>
</dbReference>
<evidence type="ECO:0000256" key="2">
    <source>
        <dbReference type="ARBA" id="ARBA00007448"/>
    </source>
</evidence>
<dbReference type="Pfam" id="PF08740">
    <property type="entry name" value="BCS1_N"/>
    <property type="match status" value="1"/>
</dbReference>
<dbReference type="SUPFAM" id="SSF52540">
    <property type="entry name" value="P-loop containing nucleoside triphosphate hydrolases"/>
    <property type="match status" value="1"/>
</dbReference>
<dbReference type="EMBL" id="BRYA01000336">
    <property type="protein sequence ID" value="GMI47257.1"/>
    <property type="molecule type" value="Genomic_DNA"/>
</dbReference>
<dbReference type="PANTHER" id="PTHR23070">
    <property type="entry name" value="BCS1 AAA-TYPE ATPASE"/>
    <property type="match status" value="1"/>
</dbReference>
<evidence type="ECO:0000256" key="8">
    <source>
        <dbReference type="ARBA" id="ARBA00022989"/>
    </source>
</evidence>
<dbReference type="Gene3D" id="3.40.50.300">
    <property type="entry name" value="P-loop containing nucleotide triphosphate hydrolases"/>
    <property type="match status" value="1"/>
</dbReference>
<comment type="similarity">
    <text evidence="2">Belongs to the AAA ATPase family. BCS1 subfamily.</text>
</comment>
<evidence type="ECO:0000256" key="7">
    <source>
        <dbReference type="ARBA" id="ARBA00022840"/>
    </source>
</evidence>
<feature type="domain" description="BCS1 N-terminal" evidence="14">
    <location>
        <begin position="40"/>
        <end position="218"/>
    </location>
</feature>
<dbReference type="InterPro" id="IPR014851">
    <property type="entry name" value="BCS1_N"/>
</dbReference>
<dbReference type="InterPro" id="IPR003593">
    <property type="entry name" value="AAA+_ATPase"/>
</dbReference>
<dbReference type="CDD" id="cd19510">
    <property type="entry name" value="RecA-like_BCS1"/>
    <property type="match status" value="1"/>
</dbReference>
<gene>
    <name evidence="15" type="ORF">TrCOL_g10545</name>
</gene>
<keyword evidence="6" id="KW-0378">Hydrolase</keyword>
<comment type="subcellular location">
    <subcellularLocation>
        <location evidence="1">Mitochondrion inner membrane</location>
        <topology evidence="1">Single-pass membrane protein</topology>
    </subcellularLocation>
</comment>
<evidence type="ECO:0000256" key="1">
    <source>
        <dbReference type="ARBA" id="ARBA00004434"/>
    </source>
</evidence>
<dbReference type="GO" id="GO:0005743">
    <property type="term" value="C:mitochondrial inner membrane"/>
    <property type="evidence" value="ECO:0007669"/>
    <property type="project" value="UniProtKB-SubCell"/>
</dbReference>
<evidence type="ECO:0000256" key="11">
    <source>
        <dbReference type="ARBA" id="ARBA00048778"/>
    </source>
</evidence>
<keyword evidence="4" id="KW-0547">Nucleotide-binding</keyword>
<dbReference type="Pfam" id="PF25426">
    <property type="entry name" value="AAA_lid_BCS1"/>
    <property type="match status" value="1"/>
</dbReference>
<accession>A0A9W7GK92</accession>
<dbReference type="OrthoDB" id="10251412at2759"/>
<dbReference type="InterPro" id="IPR003960">
    <property type="entry name" value="ATPase_AAA_CS"/>
</dbReference>
<comment type="caution">
    <text evidence="15">The sequence shown here is derived from an EMBL/GenBank/DDBJ whole genome shotgun (WGS) entry which is preliminary data.</text>
</comment>
<evidence type="ECO:0000313" key="16">
    <source>
        <dbReference type="Proteomes" id="UP001165065"/>
    </source>
</evidence>
<dbReference type="InterPro" id="IPR057495">
    <property type="entry name" value="AAA_lid_BCS1"/>
</dbReference>
<keyword evidence="8 12" id="KW-1133">Transmembrane helix</keyword>
<keyword evidence="3 12" id="KW-0812">Transmembrane</keyword>
<dbReference type="InterPro" id="IPR050747">
    <property type="entry name" value="Mitochondrial_chaperone_BCS1"/>
</dbReference>
<keyword evidence="7" id="KW-0067">ATP-binding</keyword>
<evidence type="ECO:0000256" key="5">
    <source>
        <dbReference type="ARBA" id="ARBA00022792"/>
    </source>
</evidence>
<reference evidence="16" key="1">
    <citation type="journal article" date="2023" name="Commun. Biol.">
        <title>Genome analysis of Parmales, the sister group of diatoms, reveals the evolutionary specialization of diatoms from phago-mixotrophs to photoautotrophs.</title>
        <authorList>
            <person name="Ban H."/>
            <person name="Sato S."/>
            <person name="Yoshikawa S."/>
            <person name="Yamada K."/>
            <person name="Nakamura Y."/>
            <person name="Ichinomiya M."/>
            <person name="Sato N."/>
            <person name="Blanc-Mathieu R."/>
            <person name="Endo H."/>
            <person name="Kuwata A."/>
            <person name="Ogata H."/>
        </authorList>
    </citation>
    <scope>NUCLEOTIDE SEQUENCE [LARGE SCALE GENOMIC DNA]</scope>
</reference>
<evidence type="ECO:0000256" key="9">
    <source>
        <dbReference type="ARBA" id="ARBA00023128"/>
    </source>
</evidence>
<dbReference type="PROSITE" id="PS00674">
    <property type="entry name" value="AAA"/>
    <property type="match status" value="1"/>
</dbReference>
<sequence>MNSFYSPILETFLPTLRSNQLLHTLALPTFISLMSFVLYSICTFFQDFTRSRFFRSVTLKSQDPNYDVVVSYITRRCTLRTTNHVAETYKRKNKTWKDRVKEWSTGIEEEPPRFVFKPSSSKGGAVSFLSYKGSRVVMSRKLGETVCVGWDRKPVAMEELTLTVWGRDSRVLTSLLSDALEDGREEAKATINIWVLSDGWGSLWEKALTKKPRAMGSVILAGDTSRKLIDDARAFQAGASWYFDRGIPYRRGYCLYGPPGTGKTSFVQALAGELGKDICMLNLSDKELTDTRLASALREAPGNALVMIEDIDSVFVERKRCVGNGDKGGVTFSGLLNALDGVASQEGRITVMTTNHLERLDPALVRPGRVDLKVELSNATKGQAGELFERFFPGDSEGRENFEGRIKDGQVSMAAVQCHLLRYRDSAHSAVSKAGEMTGGGDKGVGKAGAEGMGIEEHLGRVGLEMYGHAFREYGFLTKGDLGELTFKEVCGWIFELSSKVDGEGRRRMEGLINKEEGLMREYELADEESVRRLLGGRLGGGEGGVKEIVDAVKGKVSVWRLRRWIDEEGAPALGAEGLVGRVRARAEAWDPSGCGGGAFLTAYEFLKRSGIRGLSDCAYELEDHGITLARDLLGMDKGGMEDKGVPKKHSDILERVVKGEGRPHEVLRWKVVGREEGRREWERVFGGGARGGEVGRMLEGRVSLGEIREFVERSGVGSMEEGEAVEKVRAGLLGVGRSPRVVAVAKEKEPDGWLETWLKGGEMLEYVEKFKEQDVREPGDLKGVGLTNVGRIFGVEKYAHVVRLGRMIERLEVEEREGEEEKKQ</sequence>
<evidence type="ECO:0000256" key="3">
    <source>
        <dbReference type="ARBA" id="ARBA00022692"/>
    </source>
</evidence>
<keyword evidence="10 12" id="KW-0472">Membrane</keyword>
<keyword evidence="5" id="KW-0999">Mitochondrion inner membrane</keyword>
<dbReference type="AlphaFoldDB" id="A0A9W7GK92"/>
<evidence type="ECO:0008006" key="17">
    <source>
        <dbReference type="Google" id="ProtNLM"/>
    </source>
</evidence>
<protein>
    <recommendedName>
        <fullName evidence="17">AAA+ ATPase domain-containing protein</fullName>
    </recommendedName>
</protein>
<feature type="transmembrane region" description="Helical" evidence="12">
    <location>
        <begin position="20"/>
        <end position="45"/>
    </location>
</feature>
<organism evidence="15 16">
    <name type="scientific">Triparma columacea</name>
    <dbReference type="NCBI Taxonomy" id="722753"/>
    <lineage>
        <taxon>Eukaryota</taxon>
        <taxon>Sar</taxon>
        <taxon>Stramenopiles</taxon>
        <taxon>Ochrophyta</taxon>
        <taxon>Bolidophyceae</taxon>
        <taxon>Parmales</taxon>
        <taxon>Triparmaceae</taxon>
        <taxon>Triparma</taxon>
    </lineage>
</organism>
<evidence type="ECO:0000313" key="15">
    <source>
        <dbReference type="EMBL" id="GMI47257.1"/>
    </source>
</evidence>
<evidence type="ECO:0000256" key="10">
    <source>
        <dbReference type="ARBA" id="ARBA00023136"/>
    </source>
</evidence>
<evidence type="ECO:0000256" key="12">
    <source>
        <dbReference type="SAM" id="Phobius"/>
    </source>
</evidence>
<proteinExistence type="inferred from homology"/>
<evidence type="ECO:0000256" key="4">
    <source>
        <dbReference type="ARBA" id="ARBA00022741"/>
    </source>
</evidence>
<dbReference type="SMART" id="SM01024">
    <property type="entry name" value="BCS1_N"/>
    <property type="match status" value="1"/>
</dbReference>
<dbReference type="SMART" id="SM00382">
    <property type="entry name" value="AAA"/>
    <property type="match status" value="1"/>
</dbReference>
<dbReference type="Proteomes" id="UP001165065">
    <property type="component" value="Unassembled WGS sequence"/>
</dbReference>
<keyword evidence="9" id="KW-0496">Mitochondrion</keyword>
<evidence type="ECO:0000256" key="6">
    <source>
        <dbReference type="ARBA" id="ARBA00022801"/>
    </source>
</evidence>
<keyword evidence="16" id="KW-1185">Reference proteome</keyword>
<dbReference type="InterPro" id="IPR027417">
    <property type="entry name" value="P-loop_NTPase"/>
</dbReference>